<organism evidence="2">
    <name type="scientific">Heterosigma akashiwo</name>
    <name type="common">Chromophytic alga</name>
    <name type="synonym">Heterosigma carterae</name>
    <dbReference type="NCBI Taxonomy" id="2829"/>
    <lineage>
        <taxon>Eukaryota</taxon>
        <taxon>Sar</taxon>
        <taxon>Stramenopiles</taxon>
        <taxon>Ochrophyta</taxon>
        <taxon>Raphidophyceae</taxon>
        <taxon>Chattonellales</taxon>
        <taxon>Chattonellaceae</taxon>
        <taxon>Heterosigma</taxon>
    </lineage>
</organism>
<gene>
    <name evidence="2" type="ORF">HAKA00212_LOCUS4055</name>
</gene>
<reference evidence="2" key="1">
    <citation type="submission" date="2021-01" db="EMBL/GenBank/DDBJ databases">
        <authorList>
            <person name="Corre E."/>
            <person name="Pelletier E."/>
            <person name="Niang G."/>
            <person name="Scheremetjew M."/>
            <person name="Finn R."/>
            <person name="Kale V."/>
            <person name="Holt S."/>
            <person name="Cochrane G."/>
            <person name="Meng A."/>
            <person name="Brown T."/>
            <person name="Cohen L."/>
        </authorList>
    </citation>
    <scope>NUCLEOTIDE SEQUENCE</scope>
    <source>
        <strain evidence="2">CCMP3107</strain>
    </source>
</reference>
<name>A0A7S3XLG8_HETAK</name>
<dbReference type="AlphaFoldDB" id="A0A7S3XLG8"/>
<feature type="compositionally biased region" description="Low complexity" evidence="1">
    <location>
        <begin position="184"/>
        <end position="199"/>
    </location>
</feature>
<protein>
    <submittedName>
        <fullName evidence="2">Uncharacterized protein</fullName>
    </submittedName>
</protein>
<accession>A0A7S3XLG8</accession>
<proteinExistence type="predicted"/>
<feature type="region of interest" description="Disordered" evidence="1">
    <location>
        <begin position="161"/>
        <end position="268"/>
    </location>
</feature>
<evidence type="ECO:0000256" key="1">
    <source>
        <dbReference type="SAM" id="MobiDB-lite"/>
    </source>
</evidence>
<dbReference type="EMBL" id="HBIU01009802">
    <property type="protein sequence ID" value="CAE0625386.1"/>
    <property type="molecule type" value="Transcribed_RNA"/>
</dbReference>
<sequence length="268" mass="29849">MRDGDLPPLVHPKYKINLNVRVKDDLRRSLIEEFIGWRQEEWIREVDKRRAHIKRFNAADVKRGFRCEKSMTDINKYIGGLAKKNDFPMLILYSRLKPQDFVNLMKSAQDATVAAARHRRKLYASVESSRALVKDVGNMISAGERNSRKIEQEAAKMRARVLKKQGRRINAITTLNSEQKPLEGESGPGSPKGSQSQNPQADSVLEQGKQRIQRPASNSPKARGGAGTLPRHQTSPADLTGRSSGRGGLISSSPKAKGGLGMVRQPTF</sequence>
<evidence type="ECO:0000313" key="2">
    <source>
        <dbReference type="EMBL" id="CAE0625386.1"/>
    </source>
</evidence>